<gene>
    <name evidence="1" type="ORF">C9J47_16770</name>
</gene>
<name>A0A2T3L6D7_9GAMM</name>
<dbReference type="CDD" id="cd02513">
    <property type="entry name" value="CMP-NeuAc_Synthase"/>
    <property type="match status" value="1"/>
</dbReference>
<reference evidence="1 2" key="1">
    <citation type="submission" date="2018-03" db="EMBL/GenBank/DDBJ databases">
        <title>Whole genome sequencing of Histamine producing bacteria.</title>
        <authorList>
            <person name="Butler K."/>
        </authorList>
    </citation>
    <scope>NUCLEOTIDE SEQUENCE [LARGE SCALE GENOMIC DNA]</scope>
    <source>
        <strain evidence="1 2">ATCC 19614</strain>
    </source>
</reference>
<accession>A0A2T3L6D7</accession>
<dbReference type="SUPFAM" id="SSF53448">
    <property type="entry name" value="Nucleotide-diphospho-sugar transferases"/>
    <property type="match status" value="1"/>
</dbReference>
<dbReference type="AlphaFoldDB" id="A0A2T3L6D7"/>
<protein>
    <submittedName>
        <fullName evidence="1">CMP-N-acetlyneuraminic acid synthetase</fullName>
    </submittedName>
</protein>
<evidence type="ECO:0000313" key="1">
    <source>
        <dbReference type="EMBL" id="PSV45699.1"/>
    </source>
</evidence>
<dbReference type="InterPro" id="IPR029044">
    <property type="entry name" value="Nucleotide-diphossugar_trans"/>
</dbReference>
<dbReference type="Gene3D" id="3.90.550.10">
    <property type="entry name" value="Spore Coat Polysaccharide Biosynthesis Protein SpsA, Chain A"/>
    <property type="match status" value="1"/>
</dbReference>
<keyword evidence="2" id="KW-1185">Reference proteome</keyword>
<organism evidence="1 2">
    <name type="scientific">Photobacterium indicum</name>
    <dbReference type="NCBI Taxonomy" id="81447"/>
    <lineage>
        <taxon>Bacteria</taxon>
        <taxon>Pseudomonadati</taxon>
        <taxon>Pseudomonadota</taxon>
        <taxon>Gammaproteobacteria</taxon>
        <taxon>Vibrionales</taxon>
        <taxon>Vibrionaceae</taxon>
        <taxon>Photobacterium</taxon>
    </lineage>
</organism>
<evidence type="ECO:0000313" key="2">
    <source>
        <dbReference type="Proteomes" id="UP000241803"/>
    </source>
</evidence>
<dbReference type="Proteomes" id="UP000241803">
    <property type="component" value="Unassembled WGS sequence"/>
</dbReference>
<dbReference type="Pfam" id="PF02348">
    <property type="entry name" value="CTP_transf_3"/>
    <property type="match status" value="1"/>
</dbReference>
<comment type="caution">
    <text evidence="1">The sequence shown here is derived from an EMBL/GenBank/DDBJ whole genome shotgun (WGS) entry which is preliminary data.</text>
</comment>
<proteinExistence type="predicted"/>
<sequence>MNRILAIIPARGGSKRLPRKNILPLAGKPLIQWTIDAAKAVASIDTVMVSTDCPEIADISQQCSAEVPYLRSAELSSDTASSIDVVLDVIRHYESKGRIFDSILLLQPTSPLRTSEDIEKAIALMADKSANGVVSVTECEHSPLWCNTLPDDLGMDNFIPEELTARRSQDLPTYYRLNGAVYLVKKEIVVCDSSLFPQQHSFALVMDNNHSVDIDNELDFKLAEMIKASK</sequence>
<dbReference type="EMBL" id="PYOC01000006">
    <property type="protein sequence ID" value="PSV45699.1"/>
    <property type="molecule type" value="Genomic_DNA"/>
</dbReference>
<dbReference type="PANTHER" id="PTHR21485:SF6">
    <property type="entry name" value="N-ACYLNEURAMINATE CYTIDYLYLTRANSFERASE-RELATED"/>
    <property type="match status" value="1"/>
</dbReference>
<dbReference type="InterPro" id="IPR050793">
    <property type="entry name" value="CMP-NeuNAc_synthase"/>
</dbReference>
<dbReference type="RefSeq" id="WP_107254539.1">
    <property type="nucleotide sequence ID" value="NZ_PYOC01000006.1"/>
</dbReference>
<dbReference type="GO" id="GO:0008781">
    <property type="term" value="F:N-acylneuraminate cytidylyltransferase activity"/>
    <property type="evidence" value="ECO:0007669"/>
    <property type="project" value="TreeGrafter"/>
</dbReference>
<dbReference type="InterPro" id="IPR003329">
    <property type="entry name" value="Cytidylyl_trans"/>
</dbReference>
<dbReference type="PANTHER" id="PTHR21485">
    <property type="entry name" value="HAD SUPERFAMILY MEMBERS CMAS AND KDSC"/>
    <property type="match status" value="1"/>
</dbReference>